<keyword evidence="11" id="KW-1185">Reference proteome</keyword>
<feature type="transmembrane region" description="Helical" evidence="7">
    <location>
        <begin position="316"/>
        <end position="346"/>
    </location>
</feature>
<protein>
    <submittedName>
        <fullName evidence="10">ABC transporter permease</fullName>
    </submittedName>
</protein>
<feature type="transmembrane region" description="Helical" evidence="7">
    <location>
        <begin position="20"/>
        <end position="40"/>
    </location>
</feature>
<dbReference type="InterPro" id="IPR051447">
    <property type="entry name" value="Lipoprotein-release_system"/>
</dbReference>
<evidence type="ECO:0000256" key="6">
    <source>
        <dbReference type="ARBA" id="ARBA00023136"/>
    </source>
</evidence>
<comment type="similarity">
    <text evidence="2">Belongs to the ABC-4 integral membrane protein family. LolC/E subfamily.</text>
</comment>
<dbReference type="Proteomes" id="UP001207654">
    <property type="component" value="Unassembled WGS sequence"/>
</dbReference>
<proteinExistence type="inferred from homology"/>
<feature type="transmembrane region" description="Helical" evidence="7">
    <location>
        <begin position="366"/>
        <end position="387"/>
    </location>
</feature>
<dbReference type="RefSeq" id="WP_267538304.1">
    <property type="nucleotide sequence ID" value="NZ_JAPNKA010000001.1"/>
</dbReference>
<dbReference type="InterPro" id="IPR003838">
    <property type="entry name" value="ABC3_permease_C"/>
</dbReference>
<reference evidence="10 11" key="1">
    <citation type="submission" date="2022-11" db="EMBL/GenBank/DDBJ databases">
        <title>Minimal conservation of predation-associated metabolite biosynthetic gene clusters underscores biosynthetic potential of Myxococcota including descriptions for ten novel species: Archangium lansinium sp. nov., Myxococcus landrumus sp. nov., Nannocystis bai.</title>
        <authorList>
            <person name="Ahearne A."/>
            <person name="Stevens C."/>
            <person name="Phillips K."/>
        </authorList>
    </citation>
    <scope>NUCLEOTIDE SEQUENCE [LARGE SCALE GENOMIC DNA]</scope>
    <source>
        <strain evidence="10 11">MIWBW</strain>
    </source>
</reference>
<gene>
    <name evidence="10" type="ORF">OV287_34560</name>
</gene>
<keyword evidence="6 7" id="KW-0472">Membrane</keyword>
<dbReference type="PANTHER" id="PTHR30489">
    <property type="entry name" value="LIPOPROTEIN-RELEASING SYSTEM TRANSMEMBRANE PROTEIN LOLE"/>
    <property type="match status" value="1"/>
</dbReference>
<evidence type="ECO:0000256" key="1">
    <source>
        <dbReference type="ARBA" id="ARBA00004651"/>
    </source>
</evidence>
<evidence type="ECO:0000256" key="4">
    <source>
        <dbReference type="ARBA" id="ARBA00022692"/>
    </source>
</evidence>
<sequence length="405" mass="42690">MTPLLMLAVRNVARSKARSALTTGAVTFGILMTLLIGAFIHGTQRYLIDDTVKASVGALQVHRKGYFEQRDRQPLKLDLEEGGALEDAMRRVPGVAAVTPRLVFSGLVSNGSSATIFMAQGIDPEREKQVLPWATQQVRGTRLSANTPRSALMGGELATALGAEPGATLTLQATTKGGKENVLDVDVAGTLSGSVLALSKRVLYVPLPFAQELLRMRGRATEYVVAVEEGADVDQVAVGLRAALGADYEVRTWRELQPAVGESIRIQRTILLFIGTLFLIIAIFGMANTLLMSVLERTREIGTMMAVGVRRGRIAVLFVLEAVVQALLGAVLGVGGAYGLVALAVAKGGLTIAVDKTQSFTLLPEVAGYQVAIAVVAATVGASLAAVSPALRAARLRPVEALRGA</sequence>
<evidence type="ECO:0000256" key="2">
    <source>
        <dbReference type="ARBA" id="ARBA00005236"/>
    </source>
</evidence>
<keyword evidence="5 7" id="KW-1133">Transmembrane helix</keyword>
<keyword evidence="4 7" id="KW-0812">Transmembrane</keyword>
<comment type="subcellular location">
    <subcellularLocation>
        <location evidence="1">Cell membrane</location>
        <topology evidence="1">Multi-pass membrane protein</topology>
    </subcellularLocation>
</comment>
<organism evidence="10 11">
    <name type="scientific">Archangium lansingense</name>
    <dbReference type="NCBI Taxonomy" id="2995310"/>
    <lineage>
        <taxon>Bacteria</taxon>
        <taxon>Pseudomonadati</taxon>
        <taxon>Myxococcota</taxon>
        <taxon>Myxococcia</taxon>
        <taxon>Myxococcales</taxon>
        <taxon>Cystobacterineae</taxon>
        <taxon>Archangiaceae</taxon>
        <taxon>Archangium</taxon>
    </lineage>
</organism>
<name>A0ABT4AD59_9BACT</name>
<feature type="domain" description="MacB-like periplasmic core" evidence="9">
    <location>
        <begin position="19"/>
        <end position="241"/>
    </location>
</feature>
<comment type="caution">
    <text evidence="10">The sequence shown here is derived from an EMBL/GenBank/DDBJ whole genome shotgun (WGS) entry which is preliminary data.</text>
</comment>
<dbReference type="PANTHER" id="PTHR30489:SF0">
    <property type="entry name" value="LIPOPROTEIN-RELEASING SYSTEM TRANSMEMBRANE PROTEIN LOLE"/>
    <property type="match status" value="1"/>
</dbReference>
<accession>A0ABT4AD59</accession>
<dbReference type="EMBL" id="JAPNKA010000001">
    <property type="protein sequence ID" value="MCY1079595.1"/>
    <property type="molecule type" value="Genomic_DNA"/>
</dbReference>
<dbReference type="Pfam" id="PF12704">
    <property type="entry name" value="MacB_PCD"/>
    <property type="match status" value="1"/>
</dbReference>
<keyword evidence="3" id="KW-1003">Cell membrane</keyword>
<feature type="transmembrane region" description="Helical" evidence="7">
    <location>
        <begin position="270"/>
        <end position="295"/>
    </location>
</feature>
<evidence type="ECO:0000256" key="5">
    <source>
        <dbReference type="ARBA" id="ARBA00022989"/>
    </source>
</evidence>
<dbReference type="Pfam" id="PF02687">
    <property type="entry name" value="FtsX"/>
    <property type="match status" value="1"/>
</dbReference>
<dbReference type="InterPro" id="IPR025857">
    <property type="entry name" value="MacB_PCD"/>
</dbReference>
<evidence type="ECO:0000313" key="11">
    <source>
        <dbReference type="Proteomes" id="UP001207654"/>
    </source>
</evidence>
<evidence type="ECO:0000259" key="8">
    <source>
        <dbReference type="Pfam" id="PF02687"/>
    </source>
</evidence>
<evidence type="ECO:0000313" key="10">
    <source>
        <dbReference type="EMBL" id="MCY1079595.1"/>
    </source>
</evidence>
<evidence type="ECO:0000259" key="9">
    <source>
        <dbReference type="Pfam" id="PF12704"/>
    </source>
</evidence>
<feature type="domain" description="ABC3 transporter permease C-terminal" evidence="8">
    <location>
        <begin position="273"/>
        <end position="396"/>
    </location>
</feature>
<evidence type="ECO:0000256" key="3">
    <source>
        <dbReference type="ARBA" id="ARBA00022475"/>
    </source>
</evidence>
<evidence type="ECO:0000256" key="7">
    <source>
        <dbReference type="SAM" id="Phobius"/>
    </source>
</evidence>